<evidence type="ECO:0000313" key="4">
    <source>
        <dbReference type="EMBL" id="NSJ79489.1"/>
    </source>
</evidence>
<dbReference type="InterPro" id="IPR032834">
    <property type="entry name" value="NatK-like_C"/>
</dbReference>
<feature type="transmembrane region" description="Helical" evidence="1">
    <location>
        <begin position="159"/>
        <end position="179"/>
    </location>
</feature>
<organism evidence="3 5">
    <name type="scientific">Anaerostipes hadrus</name>
    <dbReference type="NCBI Taxonomy" id="649756"/>
    <lineage>
        <taxon>Bacteria</taxon>
        <taxon>Bacillati</taxon>
        <taxon>Bacillota</taxon>
        <taxon>Clostridia</taxon>
        <taxon>Lachnospirales</taxon>
        <taxon>Lachnospiraceae</taxon>
        <taxon>Anaerostipes</taxon>
    </lineage>
</organism>
<dbReference type="PANTHER" id="PTHR40448:SF1">
    <property type="entry name" value="TWO-COMPONENT SENSOR HISTIDINE KINASE"/>
    <property type="match status" value="1"/>
</dbReference>
<gene>
    <name evidence="3" type="ORF">ERS852520_00419</name>
    <name evidence="4" type="ORF">G5A72_07830</name>
</gene>
<dbReference type="AlphaFoldDB" id="A0A174JUM2"/>
<keyword evidence="3" id="KW-0418">Kinase</keyword>
<sequence length="430" mass="49581">MTTFFWIIEYIASFIEIFMCCVFCGTFLVKEEFGDRKYLAFAGAALSALLITGLNKIEIFSVFNSIFVLFVIILFQLFLYKAKIGLCIVLPLIYAVILAAIDFAVSYFTALILQVDANYLLNHQNFSRVLCILMSKFLLILTVVTIRKLLRKSIIFIKKYIVIMCIYSAFLLVSLHIMVELNIKNRSPETELFLVIFFITSISIELLVLYFIIKTGESYEQQQKNELIDMKNTMLQKSLDETEQAFQLWRRSVHDYKNHVIALRQLAADENMEGIKEYLNCENELIQKKMFYIKTGNSVVDAIVNTKQRLSEEKGITFIVNAAIPKKCCVREIDMSNILGNLIDNAMEASQGEEEPYIDLTIRQEKIFLVIKIINQYSRDFSKNLKTTKKKQKFHGIGIRSVKSIVTKYEGEFSIDKKGTEVVVKILIPN</sequence>
<proteinExistence type="predicted"/>
<dbReference type="Proteomes" id="UP001644750">
    <property type="component" value="Unassembled WGS sequence"/>
</dbReference>
<dbReference type="GO" id="GO:0042802">
    <property type="term" value="F:identical protein binding"/>
    <property type="evidence" value="ECO:0007669"/>
    <property type="project" value="TreeGrafter"/>
</dbReference>
<dbReference type="GO" id="GO:0016301">
    <property type="term" value="F:kinase activity"/>
    <property type="evidence" value="ECO:0007669"/>
    <property type="project" value="UniProtKB-KW"/>
</dbReference>
<feature type="domain" description="Sensor histidine kinase NatK-like C-terminal" evidence="2">
    <location>
        <begin position="333"/>
        <end position="429"/>
    </location>
</feature>
<reference evidence="4 6" key="2">
    <citation type="journal article" date="2020" name="Cell Host Microbe">
        <title>Functional and Genomic Variation between Human-Derived Isolates of Lachnospiraceae Reveals Inter- and Intra-Species Diversity.</title>
        <authorList>
            <person name="Sorbara M.T."/>
            <person name="Littmann E.R."/>
            <person name="Fontana E."/>
            <person name="Moody T.U."/>
            <person name="Kohout C.E."/>
            <person name="Gjonbalaj M."/>
            <person name="Eaton V."/>
            <person name="Seok R."/>
            <person name="Leiner I.M."/>
            <person name="Pamer E.G."/>
        </authorList>
    </citation>
    <scope>NUCLEOTIDE SEQUENCE [LARGE SCALE GENOMIC DNA]</scope>
    <source>
        <strain evidence="4 6">MSK.14.57</strain>
    </source>
</reference>
<keyword evidence="6" id="KW-1185">Reference proteome</keyword>
<reference evidence="3 5" key="1">
    <citation type="submission" date="2015-09" db="EMBL/GenBank/DDBJ databases">
        <authorList>
            <consortium name="Pathogen Informatics"/>
        </authorList>
    </citation>
    <scope>NUCLEOTIDE SEQUENCE [LARGE SCALE GENOMIC DNA]</scope>
    <source>
        <strain evidence="3 5">2789STDY5834908</strain>
    </source>
</reference>
<evidence type="ECO:0000313" key="5">
    <source>
        <dbReference type="Proteomes" id="UP000095564"/>
    </source>
</evidence>
<keyword evidence="1" id="KW-0812">Transmembrane</keyword>
<dbReference type="Proteomes" id="UP000095564">
    <property type="component" value="Unassembled WGS sequence"/>
</dbReference>
<evidence type="ECO:0000313" key="6">
    <source>
        <dbReference type="Proteomes" id="UP001644750"/>
    </source>
</evidence>
<dbReference type="OrthoDB" id="3173688at2"/>
<evidence type="ECO:0000256" key="1">
    <source>
        <dbReference type="SAM" id="Phobius"/>
    </source>
</evidence>
<dbReference type="InterPro" id="IPR036890">
    <property type="entry name" value="HATPase_C_sf"/>
</dbReference>
<feature type="transmembrane region" description="Helical" evidence="1">
    <location>
        <begin position="6"/>
        <end position="29"/>
    </location>
</feature>
<dbReference type="SUPFAM" id="SSF55874">
    <property type="entry name" value="ATPase domain of HSP90 chaperone/DNA topoisomerase II/histidine kinase"/>
    <property type="match status" value="1"/>
</dbReference>
<keyword evidence="1" id="KW-0472">Membrane</keyword>
<dbReference type="EMBL" id="CZAU01000002">
    <property type="protein sequence ID" value="CUP01487.1"/>
    <property type="molecule type" value="Genomic_DNA"/>
</dbReference>
<dbReference type="Pfam" id="PF14501">
    <property type="entry name" value="HATPase_c_5"/>
    <property type="match status" value="1"/>
</dbReference>
<keyword evidence="1" id="KW-1133">Transmembrane helix</keyword>
<reference evidence="4" key="3">
    <citation type="submission" date="2020-02" db="EMBL/GenBank/DDBJ databases">
        <authorList>
            <person name="Littmann E."/>
            <person name="Sorbara M."/>
        </authorList>
    </citation>
    <scope>NUCLEOTIDE SEQUENCE</scope>
    <source>
        <strain evidence="4">MSK.14.57</strain>
    </source>
</reference>
<dbReference type="RefSeq" id="WP_055159342.1">
    <property type="nucleotide sequence ID" value="NZ_JAAIQM010000015.1"/>
</dbReference>
<feature type="transmembrane region" description="Helical" evidence="1">
    <location>
        <begin position="60"/>
        <end position="80"/>
    </location>
</feature>
<evidence type="ECO:0000313" key="3">
    <source>
        <dbReference type="EMBL" id="CUP01487.1"/>
    </source>
</evidence>
<protein>
    <submittedName>
        <fullName evidence="4">GHKL domain-containing protein</fullName>
    </submittedName>
    <submittedName>
        <fullName evidence="3">Sensory histidine kinase DcuS</fullName>
    </submittedName>
</protein>
<evidence type="ECO:0000259" key="2">
    <source>
        <dbReference type="Pfam" id="PF14501"/>
    </source>
</evidence>
<name>A0A174JUM2_ANAHA</name>
<feature type="transmembrane region" description="Helical" evidence="1">
    <location>
        <begin position="191"/>
        <end position="213"/>
    </location>
</feature>
<feature type="transmembrane region" description="Helical" evidence="1">
    <location>
        <begin position="126"/>
        <end position="147"/>
    </location>
</feature>
<keyword evidence="3" id="KW-0808">Transferase</keyword>
<dbReference type="EMBL" id="JAAITB010000015">
    <property type="protein sequence ID" value="NSJ79489.1"/>
    <property type="molecule type" value="Genomic_DNA"/>
</dbReference>
<accession>A0A174JUM2</accession>
<dbReference type="CDD" id="cd16935">
    <property type="entry name" value="HATPase_AgrC-ComD-like"/>
    <property type="match status" value="1"/>
</dbReference>
<dbReference type="PANTHER" id="PTHR40448">
    <property type="entry name" value="TWO-COMPONENT SENSOR HISTIDINE KINASE"/>
    <property type="match status" value="1"/>
</dbReference>
<dbReference type="Gene3D" id="3.30.565.10">
    <property type="entry name" value="Histidine kinase-like ATPase, C-terminal domain"/>
    <property type="match status" value="1"/>
</dbReference>
<feature type="transmembrane region" description="Helical" evidence="1">
    <location>
        <begin position="92"/>
        <end position="114"/>
    </location>
</feature>